<dbReference type="PANTHER" id="PTHR13136:SF11">
    <property type="entry name" value="TESTIS-EXPRESSED PROTEIN 30"/>
    <property type="match status" value="1"/>
</dbReference>
<dbReference type="InterPro" id="IPR029058">
    <property type="entry name" value="AB_hydrolase_fold"/>
</dbReference>
<dbReference type="Gene3D" id="3.40.50.1820">
    <property type="entry name" value="alpha/beta hydrolase"/>
    <property type="match status" value="1"/>
</dbReference>
<evidence type="ECO:0000259" key="1">
    <source>
        <dbReference type="Pfam" id="PF20408"/>
    </source>
</evidence>
<proteinExistence type="predicted"/>
<evidence type="ECO:0000313" key="2">
    <source>
        <dbReference type="EMBL" id="SUZ83993.1"/>
    </source>
</evidence>
<name>A0A381R334_9ZZZZ</name>
<accession>A0A381R334</accession>
<dbReference type="EMBL" id="UINC01001575">
    <property type="protein sequence ID" value="SUZ83993.1"/>
    <property type="molecule type" value="Genomic_DNA"/>
</dbReference>
<reference evidence="2" key="1">
    <citation type="submission" date="2018-05" db="EMBL/GenBank/DDBJ databases">
        <authorList>
            <person name="Lanie J.A."/>
            <person name="Ng W.-L."/>
            <person name="Kazmierczak K.M."/>
            <person name="Andrzejewski T.M."/>
            <person name="Davidsen T.M."/>
            <person name="Wayne K.J."/>
            <person name="Tettelin H."/>
            <person name="Glass J.I."/>
            <person name="Rusch D."/>
            <person name="Podicherti R."/>
            <person name="Tsui H.-C.T."/>
            <person name="Winkler M.E."/>
        </authorList>
    </citation>
    <scope>NUCLEOTIDE SEQUENCE</scope>
</reference>
<dbReference type="InterPro" id="IPR026555">
    <property type="entry name" value="NSL3/Tex30"/>
</dbReference>
<dbReference type="SUPFAM" id="SSF53474">
    <property type="entry name" value="alpha/beta-Hydrolases"/>
    <property type="match status" value="1"/>
</dbReference>
<dbReference type="Pfam" id="PF20408">
    <property type="entry name" value="Abhydrolase_11"/>
    <property type="match status" value="1"/>
</dbReference>
<dbReference type="PANTHER" id="PTHR13136">
    <property type="entry name" value="TESTIS DEVELOPMENT PROTEIN PRTD"/>
    <property type="match status" value="1"/>
</dbReference>
<sequence>MPDKKYEITVGDKAVSTIRTSPEGDARYTYVYAPGAGSNIHDPFGEYLSARLPNAGAALVRFQFPYMEAGKRAPDQAPLLEATWRAVIDTFLVDSAKLVVGGRSMGGRIASQVVAQGASVDALALFAYPLHPPGKRAVSRDGHLPHIAAPTLFCSGTRDTFATTDDLTAVAGKMPSAAFHELEGADHGFAVLKRSGRAREDVWKEAADVLLDWIDGISN</sequence>
<gene>
    <name evidence="2" type="ORF">METZ01_LOCUS36847</name>
</gene>
<protein>
    <recommendedName>
        <fullName evidence="1">KANL3/Tex30 alpha/beta hydrolase-like domain-containing protein</fullName>
    </recommendedName>
</protein>
<organism evidence="2">
    <name type="scientific">marine metagenome</name>
    <dbReference type="NCBI Taxonomy" id="408172"/>
    <lineage>
        <taxon>unclassified sequences</taxon>
        <taxon>metagenomes</taxon>
        <taxon>ecological metagenomes</taxon>
    </lineage>
</organism>
<dbReference type="InterPro" id="IPR046879">
    <property type="entry name" value="KANL3/Tex30_Abhydrolase"/>
</dbReference>
<dbReference type="AlphaFoldDB" id="A0A381R334"/>
<feature type="domain" description="KANL3/Tex30 alpha/beta hydrolase-like" evidence="1">
    <location>
        <begin position="29"/>
        <end position="214"/>
    </location>
</feature>